<keyword evidence="3" id="KW-0815">Transposition</keyword>
<dbReference type="AlphaFoldDB" id="A0A090GLZ5"/>
<dbReference type="GO" id="GO:0006313">
    <property type="term" value="P:DNA transposition"/>
    <property type="evidence" value="ECO:0007669"/>
    <property type="project" value="InterPro"/>
</dbReference>
<dbReference type="EMBL" id="CCNB01000015">
    <property type="protein sequence ID" value="CDX38050.1"/>
    <property type="molecule type" value="Genomic_DNA"/>
</dbReference>
<comment type="similarity">
    <text evidence="2">Belongs to the transposase mutator family.</text>
</comment>
<keyword evidence="5" id="KW-0233">DNA recombination</keyword>
<evidence type="ECO:0000313" key="7">
    <source>
        <dbReference type="Proteomes" id="UP000046373"/>
    </source>
</evidence>
<dbReference type="GO" id="GO:0003677">
    <property type="term" value="F:DNA binding"/>
    <property type="evidence" value="ECO:0007669"/>
    <property type="project" value="UniProtKB-KW"/>
</dbReference>
<sequence>MLKELRGLYDRRDLVEAKADVAAWLSKWLGAYPKLATWVEESTERMLTFFACDASTTST</sequence>
<organism evidence="6 7">
    <name type="scientific">Mesorhizobium plurifarium</name>
    <dbReference type="NCBI Taxonomy" id="69974"/>
    <lineage>
        <taxon>Bacteria</taxon>
        <taxon>Pseudomonadati</taxon>
        <taxon>Pseudomonadota</taxon>
        <taxon>Alphaproteobacteria</taxon>
        <taxon>Hyphomicrobiales</taxon>
        <taxon>Phyllobacteriaceae</taxon>
        <taxon>Mesorhizobium</taxon>
    </lineage>
</organism>
<evidence type="ECO:0000256" key="3">
    <source>
        <dbReference type="ARBA" id="ARBA00022578"/>
    </source>
</evidence>
<protein>
    <recommendedName>
        <fullName evidence="8">Transposase</fullName>
    </recommendedName>
</protein>
<dbReference type="InterPro" id="IPR001207">
    <property type="entry name" value="Transposase_mutator"/>
</dbReference>
<accession>A0A090GLZ5</accession>
<dbReference type="Pfam" id="PF00872">
    <property type="entry name" value="Transposase_mut"/>
    <property type="match status" value="1"/>
</dbReference>
<comment type="function">
    <text evidence="1">Required for the transposition of the insertion element.</text>
</comment>
<reference evidence="6 7" key="1">
    <citation type="submission" date="2014-08" db="EMBL/GenBank/DDBJ databases">
        <authorList>
            <person name="Moulin Lionel"/>
        </authorList>
    </citation>
    <scope>NUCLEOTIDE SEQUENCE [LARGE SCALE GENOMIC DNA]</scope>
</reference>
<dbReference type="GO" id="GO:0004803">
    <property type="term" value="F:transposase activity"/>
    <property type="evidence" value="ECO:0007669"/>
    <property type="project" value="InterPro"/>
</dbReference>
<evidence type="ECO:0000256" key="5">
    <source>
        <dbReference type="ARBA" id="ARBA00023172"/>
    </source>
</evidence>
<evidence type="ECO:0000256" key="2">
    <source>
        <dbReference type="ARBA" id="ARBA00010961"/>
    </source>
</evidence>
<gene>
    <name evidence="6" type="ORF">MPLDJ20_220026</name>
</gene>
<evidence type="ECO:0000313" key="6">
    <source>
        <dbReference type="EMBL" id="CDX38050.1"/>
    </source>
</evidence>
<dbReference type="Proteomes" id="UP000046373">
    <property type="component" value="Unassembled WGS sequence"/>
</dbReference>
<keyword evidence="4" id="KW-0238">DNA-binding</keyword>
<name>A0A090GLZ5_MESPL</name>
<proteinExistence type="inferred from homology"/>
<evidence type="ECO:0000256" key="4">
    <source>
        <dbReference type="ARBA" id="ARBA00023125"/>
    </source>
</evidence>
<evidence type="ECO:0000256" key="1">
    <source>
        <dbReference type="ARBA" id="ARBA00002190"/>
    </source>
</evidence>
<evidence type="ECO:0008006" key="8">
    <source>
        <dbReference type="Google" id="ProtNLM"/>
    </source>
</evidence>